<feature type="region of interest" description="Disordered" evidence="1">
    <location>
        <begin position="1"/>
        <end position="25"/>
    </location>
</feature>
<comment type="caution">
    <text evidence="2">The sequence shown here is derived from an EMBL/GenBank/DDBJ whole genome shotgun (WGS) entry which is preliminary data.</text>
</comment>
<feature type="compositionally biased region" description="Polar residues" evidence="1">
    <location>
        <begin position="60"/>
        <end position="74"/>
    </location>
</feature>
<proteinExistence type="predicted"/>
<organism evidence="2 3">
    <name type="scientific">Kwoniella newhampshirensis</name>
    <dbReference type="NCBI Taxonomy" id="1651941"/>
    <lineage>
        <taxon>Eukaryota</taxon>
        <taxon>Fungi</taxon>
        <taxon>Dikarya</taxon>
        <taxon>Basidiomycota</taxon>
        <taxon>Agaricomycotina</taxon>
        <taxon>Tremellomycetes</taxon>
        <taxon>Tremellales</taxon>
        <taxon>Cryptococcaceae</taxon>
        <taxon>Kwoniella</taxon>
    </lineage>
</organism>
<evidence type="ECO:0000313" key="2">
    <source>
        <dbReference type="EMBL" id="KAK8864368.1"/>
    </source>
</evidence>
<dbReference type="KEGG" id="kne:92178875"/>
<feature type="compositionally biased region" description="Basic residues" evidence="1">
    <location>
        <begin position="77"/>
        <end position="88"/>
    </location>
</feature>
<feature type="compositionally biased region" description="Polar residues" evidence="1">
    <location>
        <begin position="265"/>
        <end position="277"/>
    </location>
</feature>
<feature type="compositionally biased region" description="Low complexity" evidence="1">
    <location>
        <begin position="309"/>
        <end position="327"/>
    </location>
</feature>
<protein>
    <submittedName>
        <fullName evidence="2">Uncharacterized protein</fullName>
    </submittedName>
</protein>
<dbReference type="AlphaFoldDB" id="A0AAW0Z2L4"/>
<feature type="region of interest" description="Disordered" evidence="1">
    <location>
        <begin position="196"/>
        <end position="351"/>
    </location>
</feature>
<dbReference type="Proteomes" id="UP001388673">
    <property type="component" value="Unassembled WGS sequence"/>
</dbReference>
<feature type="compositionally biased region" description="Polar residues" evidence="1">
    <location>
        <begin position="207"/>
        <end position="217"/>
    </location>
</feature>
<evidence type="ECO:0000256" key="1">
    <source>
        <dbReference type="SAM" id="MobiDB-lite"/>
    </source>
</evidence>
<feature type="compositionally biased region" description="Low complexity" evidence="1">
    <location>
        <begin position="105"/>
        <end position="116"/>
    </location>
</feature>
<evidence type="ECO:0000313" key="3">
    <source>
        <dbReference type="Proteomes" id="UP001388673"/>
    </source>
</evidence>
<name>A0AAW0Z2L4_9TREE</name>
<feature type="compositionally biased region" description="Basic and acidic residues" evidence="1">
    <location>
        <begin position="121"/>
        <end position="134"/>
    </location>
</feature>
<dbReference type="EMBL" id="JBCAWK010000003">
    <property type="protein sequence ID" value="KAK8864368.1"/>
    <property type="molecule type" value="Genomic_DNA"/>
</dbReference>
<sequence length="372" mass="39986">METPNTRSRRKREMEGGSQEEGLSIAWVHDQDLRKAVLQATENDIIAPPTPTQKPRPISSRFSPPASLTNTKPSSRPLRKRPCRHHRSLPTTLSAALPVVPIAGPSSLPSMSLMPSTAGTRVEESRTRLDELLERFQLQSSPLPKKSGRKDDETIAATPSRRGLRSRDQPLSRITPKSANIQAMAHALSVGARATPVQDSAGVDQGEQATCAPSRSPLSPIKPGAAPRIGLGSQHHKPPPNRPFVKTSSTGRAFKPPLLDPHGSVRSSPRRTVQLSKSHPPMRDPSTAVPQQVKRGPPISTPTRPATMSRGSSTSVSTRSSVGGTRTPGFSNYDVGEGDPAGDTSFDSFDGVFLEGGEEFEKMLLQQTDGPK</sequence>
<dbReference type="GeneID" id="92178875"/>
<gene>
    <name evidence="2" type="ORF">IAR55_001616</name>
</gene>
<accession>A0AAW0Z2L4</accession>
<dbReference type="RefSeq" id="XP_066804664.1">
    <property type="nucleotide sequence ID" value="XM_066944741.1"/>
</dbReference>
<feature type="region of interest" description="Disordered" evidence="1">
    <location>
        <begin position="105"/>
        <end position="176"/>
    </location>
</feature>
<reference evidence="2 3" key="1">
    <citation type="journal article" date="2024" name="bioRxiv">
        <title>Comparative genomics of Cryptococcus and Kwoniella reveals pathogenesis evolution and contrasting karyotype dynamics via intercentromeric recombination or chromosome fusion.</title>
        <authorList>
            <person name="Coelho M.A."/>
            <person name="David-Palma M."/>
            <person name="Shea T."/>
            <person name="Bowers K."/>
            <person name="McGinley-Smith S."/>
            <person name="Mohammad A.W."/>
            <person name="Gnirke A."/>
            <person name="Yurkov A.M."/>
            <person name="Nowrousian M."/>
            <person name="Sun S."/>
            <person name="Cuomo C.A."/>
            <person name="Heitman J."/>
        </authorList>
    </citation>
    <scope>NUCLEOTIDE SEQUENCE [LARGE SCALE GENOMIC DNA]</scope>
    <source>
        <strain evidence="2 3">CBS 13917</strain>
    </source>
</reference>
<keyword evidence="3" id="KW-1185">Reference proteome</keyword>
<feature type="region of interest" description="Disordered" evidence="1">
    <location>
        <begin position="41"/>
        <end position="90"/>
    </location>
</feature>